<evidence type="ECO:0000256" key="2">
    <source>
        <dbReference type="PIRSR" id="PIRSR613078-2"/>
    </source>
</evidence>
<feature type="active site" description="Tele-phosphohistidine intermediate" evidence="1">
    <location>
        <position position="9"/>
    </location>
</feature>
<dbReference type="InterPro" id="IPR050275">
    <property type="entry name" value="PGM_Phosphatase"/>
</dbReference>
<feature type="binding site" evidence="2">
    <location>
        <position position="58"/>
    </location>
    <ligand>
        <name>substrate</name>
    </ligand>
</feature>
<feature type="binding site" evidence="2">
    <location>
        <begin position="8"/>
        <end position="15"/>
    </location>
    <ligand>
        <name>substrate</name>
    </ligand>
</feature>
<name>A0A7D7MAD3_PLAMR</name>
<dbReference type="CDD" id="cd07067">
    <property type="entry name" value="HP_PGM_like"/>
    <property type="match status" value="1"/>
</dbReference>
<gene>
    <name evidence="3" type="ORF">H1Q58_08615</name>
</gene>
<dbReference type="Gene3D" id="3.40.50.1240">
    <property type="entry name" value="Phosphoglycerate mutase-like"/>
    <property type="match status" value="1"/>
</dbReference>
<dbReference type="GO" id="GO:0005737">
    <property type="term" value="C:cytoplasm"/>
    <property type="evidence" value="ECO:0007669"/>
    <property type="project" value="TreeGrafter"/>
</dbReference>
<proteinExistence type="predicted"/>
<dbReference type="InterPro" id="IPR013078">
    <property type="entry name" value="His_Pase_superF_clade-1"/>
</dbReference>
<protein>
    <submittedName>
        <fullName evidence="3">Histidine phosphatase family protein</fullName>
    </submittedName>
</protein>
<dbReference type="PANTHER" id="PTHR48100:SF59">
    <property type="entry name" value="ADENOSYLCOBALAMIN_ALPHA-RIBAZOLE PHOSPHATASE"/>
    <property type="match status" value="1"/>
</dbReference>
<dbReference type="SUPFAM" id="SSF53254">
    <property type="entry name" value="Phosphoglycerate mutase-like"/>
    <property type="match status" value="1"/>
</dbReference>
<dbReference type="KEGG" id="pdec:H1Q58_08615"/>
<evidence type="ECO:0000313" key="4">
    <source>
        <dbReference type="Proteomes" id="UP000514716"/>
    </source>
</evidence>
<dbReference type="RefSeq" id="WP_182091205.1">
    <property type="nucleotide sequence ID" value="NZ_CP059540.1"/>
</dbReference>
<accession>A0A7D7MAD3</accession>
<feature type="active site" description="Proton donor/acceptor" evidence="1">
    <location>
        <position position="82"/>
    </location>
</feature>
<dbReference type="GO" id="GO:0016791">
    <property type="term" value="F:phosphatase activity"/>
    <property type="evidence" value="ECO:0007669"/>
    <property type="project" value="TreeGrafter"/>
</dbReference>
<dbReference type="InterPro" id="IPR001345">
    <property type="entry name" value="PG/BPGM_mutase_AS"/>
</dbReference>
<dbReference type="Pfam" id="PF00300">
    <property type="entry name" value="His_Phos_1"/>
    <property type="match status" value="1"/>
</dbReference>
<dbReference type="EMBL" id="CP059540">
    <property type="protein sequence ID" value="QMT16049.1"/>
    <property type="molecule type" value="Genomic_DNA"/>
</dbReference>
<dbReference type="Proteomes" id="UP000514716">
    <property type="component" value="Chromosome"/>
</dbReference>
<dbReference type="SMART" id="SM00855">
    <property type="entry name" value="PGAM"/>
    <property type="match status" value="1"/>
</dbReference>
<evidence type="ECO:0000256" key="1">
    <source>
        <dbReference type="PIRSR" id="PIRSR613078-1"/>
    </source>
</evidence>
<reference evidence="3 4" key="1">
    <citation type="submission" date="2020-07" db="EMBL/GenBank/DDBJ databases">
        <title>Screening of a cold-adapted Planococcus bacterium producing protease in traditional shrimp paste and protease identification by genome sequencing.</title>
        <authorList>
            <person name="Gao R."/>
            <person name="Leng W."/>
            <person name="Chu Q."/>
            <person name="Wu X."/>
            <person name="Liu H."/>
            <person name="Li X."/>
        </authorList>
    </citation>
    <scope>NUCLEOTIDE SEQUENCE [LARGE SCALE GENOMIC DNA]</scope>
    <source>
        <strain evidence="3 4">XJ11</strain>
    </source>
</reference>
<sequence length="195" mass="22234">MTTICLIRHGETEWNKLGRIQGTTDVPLNETGKQQARACKDHLDGEAWDVIVTSPLKRAKETAEIINETLRLPFVEMKEFQEKHFGKAEGMTADERYGLFPDKNYPGQEQPEEFHGRLSTGLMELHERFSNQRVLVVAHGGVINAILGQLAYGEYDGDIRLQNGGMNHLSYTSERWEIQHYNVVDHLEVLDAQTK</sequence>
<evidence type="ECO:0000313" key="3">
    <source>
        <dbReference type="EMBL" id="QMT16049.1"/>
    </source>
</evidence>
<dbReference type="PROSITE" id="PS00175">
    <property type="entry name" value="PG_MUTASE"/>
    <property type="match status" value="1"/>
</dbReference>
<dbReference type="InterPro" id="IPR029033">
    <property type="entry name" value="His_PPase_superfam"/>
</dbReference>
<keyword evidence="4" id="KW-1185">Reference proteome</keyword>
<dbReference type="PANTHER" id="PTHR48100">
    <property type="entry name" value="BROAD-SPECIFICITY PHOSPHATASE YOR283W-RELATED"/>
    <property type="match status" value="1"/>
</dbReference>
<organism evidence="3 4">
    <name type="scientific">Planococcus maritimus</name>
    <dbReference type="NCBI Taxonomy" id="192421"/>
    <lineage>
        <taxon>Bacteria</taxon>
        <taxon>Bacillati</taxon>
        <taxon>Bacillota</taxon>
        <taxon>Bacilli</taxon>
        <taxon>Bacillales</taxon>
        <taxon>Caryophanaceae</taxon>
        <taxon>Planococcus</taxon>
    </lineage>
</organism>
<dbReference type="AlphaFoldDB" id="A0A7D7MAD3"/>